<reference evidence="2" key="1">
    <citation type="journal article" date="2015" name="PLoS Negl. Trop. Dis.">
        <title>Deep Sequencing Analysis of the Ixodes ricinus Haemocytome.</title>
        <authorList>
            <person name="Kotsyfakis M."/>
            <person name="Kopacek P."/>
            <person name="Franta Z."/>
            <person name="Pedra J.H."/>
            <person name="Ribeiro J.M."/>
        </authorList>
    </citation>
    <scope>NUCLEOTIDE SEQUENCE</scope>
</reference>
<evidence type="ECO:0000313" key="2">
    <source>
        <dbReference type="EMBL" id="JAC93752.1"/>
    </source>
</evidence>
<dbReference type="EMBL" id="GBIH01000958">
    <property type="protein sequence ID" value="JAC93752.1"/>
    <property type="molecule type" value="mRNA"/>
</dbReference>
<dbReference type="AlphaFoldDB" id="A0A090XA55"/>
<feature type="compositionally biased region" description="Polar residues" evidence="1">
    <location>
        <begin position="48"/>
        <end position="66"/>
    </location>
</feature>
<protein>
    <submittedName>
        <fullName evidence="2">Uncharacterized protein</fullName>
    </submittedName>
</protein>
<feature type="non-terminal residue" evidence="2">
    <location>
        <position position="1"/>
    </location>
</feature>
<evidence type="ECO:0000256" key="1">
    <source>
        <dbReference type="SAM" id="MobiDB-lite"/>
    </source>
</evidence>
<feature type="non-terminal residue" evidence="2">
    <location>
        <position position="86"/>
    </location>
</feature>
<name>A0A090XA55_IXORI</name>
<organism evidence="2">
    <name type="scientific">Ixodes ricinus</name>
    <name type="common">Common tick</name>
    <name type="synonym">Acarus ricinus</name>
    <dbReference type="NCBI Taxonomy" id="34613"/>
    <lineage>
        <taxon>Eukaryota</taxon>
        <taxon>Metazoa</taxon>
        <taxon>Ecdysozoa</taxon>
        <taxon>Arthropoda</taxon>
        <taxon>Chelicerata</taxon>
        <taxon>Arachnida</taxon>
        <taxon>Acari</taxon>
        <taxon>Parasitiformes</taxon>
        <taxon>Ixodida</taxon>
        <taxon>Ixodoidea</taxon>
        <taxon>Ixodidae</taxon>
        <taxon>Ixodinae</taxon>
        <taxon>Ixodes</taxon>
    </lineage>
</organism>
<proteinExistence type="evidence at transcript level"/>
<sequence length="86" mass="9497">DHFEDSEFEGKRADGRRLLRWNAVPRIPASDDTQKRARAKVRKKSTNDHLNATTSLDALTKSQSRPSPEVTPGQDSAVRSPTAVLG</sequence>
<accession>A0A090XA55</accession>
<feature type="region of interest" description="Disordered" evidence="1">
    <location>
        <begin position="27"/>
        <end position="86"/>
    </location>
</feature>